<evidence type="ECO:0000256" key="13">
    <source>
        <dbReference type="SAM" id="Phobius"/>
    </source>
</evidence>
<keyword evidence="6" id="KW-1003">Cell membrane</keyword>
<dbReference type="Pfam" id="PF02472">
    <property type="entry name" value="ExbD"/>
    <property type="match status" value="1"/>
</dbReference>
<proteinExistence type="inferred from homology"/>
<dbReference type="Proteomes" id="UP000599523">
    <property type="component" value="Unassembled WGS sequence"/>
</dbReference>
<keyword evidence="11 13" id="KW-0472">Membrane</keyword>
<evidence type="ECO:0000256" key="5">
    <source>
        <dbReference type="ARBA" id="ARBA00022448"/>
    </source>
</evidence>
<evidence type="ECO:0000256" key="10">
    <source>
        <dbReference type="ARBA" id="ARBA00022989"/>
    </source>
</evidence>
<keyword evidence="7" id="KW-0997">Cell inner membrane</keyword>
<evidence type="ECO:0000256" key="7">
    <source>
        <dbReference type="ARBA" id="ARBA00022519"/>
    </source>
</evidence>
<keyword evidence="10 13" id="KW-1133">Transmembrane helix</keyword>
<dbReference type="GO" id="GO:0022857">
    <property type="term" value="F:transmembrane transporter activity"/>
    <property type="evidence" value="ECO:0007669"/>
    <property type="project" value="InterPro"/>
</dbReference>
<comment type="subunit">
    <text evidence="4">The accessory proteins ExbB and ExbD seem to form a complex with TonB.</text>
</comment>
<dbReference type="Gene3D" id="3.30.420.270">
    <property type="match status" value="1"/>
</dbReference>
<keyword evidence="15" id="KW-1185">Reference proteome</keyword>
<evidence type="ECO:0000256" key="11">
    <source>
        <dbReference type="ARBA" id="ARBA00023136"/>
    </source>
</evidence>
<reference evidence="14" key="1">
    <citation type="submission" date="2019-12" db="EMBL/GenBank/DDBJ databases">
        <title>Comparative genomics gives insights into the taxonomy of the Azoarcus-Aromatoleum group and reveals separate origins of nif in the plant-associated Azoarcus and non-plant-associated Aromatoleum sub-groups.</title>
        <authorList>
            <person name="Lafos M."/>
            <person name="Maluk M."/>
            <person name="Batista M."/>
            <person name="Junghare M."/>
            <person name="Carmona M."/>
            <person name="Faoro H."/>
            <person name="Cruz L.M."/>
            <person name="Battistoni F."/>
            <person name="De Souza E."/>
            <person name="Pedrosa F."/>
            <person name="Chen W.-M."/>
            <person name="Poole P.S."/>
            <person name="Dixon R.A."/>
            <person name="James E.K."/>
        </authorList>
    </citation>
    <scope>NUCLEOTIDE SEQUENCE</scope>
    <source>
        <strain evidence="14">NSC3</strain>
    </source>
</reference>
<evidence type="ECO:0000256" key="9">
    <source>
        <dbReference type="ARBA" id="ARBA00022927"/>
    </source>
</evidence>
<evidence type="ECO:0000256" key="12">
    <source>
        <dbReference type="RuleBase" id="RU003879"/>
    </source>
</evidence>
<name>A0A972JA43_9RHOO</name>
<comment type="similarity">
    <text evidence="3 12">Belongs to the ExbD/TolR family.</text>
</comment>
<comment type="function">
    <text evidence="1">Involved in the TonB-dependent energy-dependent transport of various receptor-bound substrates.</text>
</comment>
<comment type="caution">
    <text evidence="14">The sequence shown here is derived from an EMBL/GenBank/DDBJ whole genome shotgun (WGS) entry which is preliminary data.</text>
</comment>
<accession>A0A972JA43</accession>
<evidence type="ECO:0000256" key="2">
    <source>
        <dbReference type="ARBA" id="ARBA00004249"/>
    </source>
</evidence>
<evidence type="ECO:0000256" key="1">
    <source>
        <dbReference type="ARBA" id="ARBA00003540"/>
    </source>
</evidence>
<evidence type="ECO:0000256" key="3">
    <source>
        <dbReference type="ARBA" id="ARBA00005811"/>
    </source>
</evidence>
<dbReference type="EMBL" id="WTVM01000225">
    <property type="protein sequence ID" value="NMG05166.1"/>
    <property type="molecule type" value="Genomic_DNA"/>
</dbReference>
<dbReference type="RefSeq" id="WP_168989771.1">
    <property type="nucleotide sequence ID" value="NZ_CAWPHM010000139.1"/>
</dbReference>
<evidence type="ECO:0000256" key="8">
    <source>
        <dbReference type="ARBA" id="ARBA00022692"/>
    </source>
</evidence>
<evidence type="ECO:0000256" key="6">
    <source>
        <dbReference type="ARBA" id="ARBA00022475"/>
    </source>
</evidence>
<protein>
    <submittedName>
        <fullName evidence="14">Biopolymer transporter ExbD</fullName>
    </submittedName>
</protein>
<organism evidence="14 15">
    <name type="scientific">Azoarcus taiwanensis</name>
    <dbReference type="NCBI Taxonomy" id="666964"/>
    <lineage>
        <taxon>Bacteria</taxon>
        <taxon>Pseudomonadati</taxon>
        <taxon>Pseudomonadota</taxon>
        <taxon>Betaproteobacteria</taxon>
        <taxon>Rhodocyclales</taxon>
        <taxon>Zoogloeaceae</taxon>
        <taxon>Azoarcus</taxon>
    </lineage>
</organism>
<gene>
    <name evidence="14" type="ORF">GPA21_19700</name>
</gene>
<dbReference type="PANTHER" id="PTHR30558:SF12">
    <property type="entry name" value="BIOPOLYMER TRANSPORT PROTEIN EXBD"/>
    <property type="match status" value="1"/>
</dbReference>
<evidence type="ECO:0000313" key="15">
    <source>
        <dbReference type="Proteomes" id="UP000599523"/>
    </source>
</evidence>
<dbReference type="GO" id="GO:0005886">
    <property type="term" value="C:plasma membrane"/>
    <property type="evidence" value="ECO:0007669"/>
    <property type="project" value="UniProtKB-SubCell"/>
</dbReference>
<keyword evidence="5 12" id="KW-0813">Transport</keyword>
<dbReference type="InterPro" id="IPR003400">
    <property type="entry name" value="ExbD"/>
</dbReference>
<evidence type="ECO:0000256" key="4">
    <source>
        <dbReference type="ARBA" id="ARBA00011471"/>
    </source>
</evidence>
<sequence length="138" mass="15021">MAFGGFNQEGSSAPMGEINMVPLIDVMLVLLIVFMITAPLLTHSIKIDLPTAASESTNEKPDTVTLAIDGDGALYWNDQPIDDEALGIRLAEAALADPQPDLHLRADRDTRYQRLAEIMAEARVAGIRNMGFITTPDR</sequence>
<keyword evidence="8 12" id="KW-0812">Transmembrane</keyword>
<dbReference type="PANTHER" id="PTHR30558">
    <property type="entry name" value="EXBD MEMBRANE COMPONENT OF PMF-DRIVEN MACROMOLECULE IMPORT SYSTEM"/>
    <property type="match status" value="1"/>
</dbReference>
<dbReference type="GO" id="GO:0015031">
    <property type="term" value="P:protein transport"/>
    <property type="evidence" value="ECO:0007669"/>
    <property type="project" value="UniProtKB-KW"/>
</dbReference>
<comment type="subcellular location">
    <subcellularLocation>
        <location evidence="2">Cell inner membrane</location>
        <topology evidence="2">Single-pass type II membrane protein</topology>
    </subcellularLocation>
    <subcellularLocation>
        <location evidence="12">Cell membrane</location>
        <topology evidence="12">Single-pass type II membrane protein</topology>
    </subcellularLocation>
</comment>
<dbReference type="AlphaFoldDB" id="A0A972JA43"/>
<evidence type="ECO:0000313" key="14">
    <source>
        <dbReference type="EMBL" id="NMG05166.1"/>
    </source>
</evidence>
<keyword evidence="9 12" id="KW-0653">Protein transport</keyword>
<feature type="transmembrane region" description="Helical" evidence="13">
    <location>
        <begin position="20"/>
        <end position="41"/>
    </location>
</feature>